<gene>
    <name evidence="1" type="ORF">SAMN05444266_104178</name>
</gene>
<sequence>MVNRYAGAIDLFKNKLIMVQIATLYRYKFGLKKGKSILLGNPKRPFIHCPKKFNLETVPLPTSTVDHSYGNPKYVGIPT</sequence>
<dbReference type="STRING" id="1419482.SAMN05444266_104178"/>
<evidence type="ECO:0000313" key="2">
    <source>
        <dbReference type="Proteomes" id="UP000184420"/>
    </source>
</evidence>
<name>A0A1M7C3F7_9BACT</name>
<proteinExistence type="predicted"/>
<keyword evidence="2" id="KW-1185">Reference proteome</keyword>
<dbReference type="Proteomes" id="UP000184420">
    <property type="component" value="Unassembled WGS sequence"/>
</dbReference>
<dbReference type="AlphaFoldDB" id="A0A1M7C3F7"/>
<evidence type="ECO:0000313" key="1">
    <source>
        <dbReference type="EMBL" id="SHL61741.1"/>
    </source>
</evidence>
<protein>
    <submittedName>
        <fullName evidence="1">Uncharacterized protein</fullName>
    </submittedName>
</protein>
<organism evidence="1 2">
    <name type="scientific">Chitinophaga jiangningensis</name>
    <dbReference type="NCBI Taxonomy" id="1419482"/>
    <lineage>
        <taxon>Bacteria</taxon>
        <taxon>Pseudomonadati</taxon>
        <taxon>Bacteroidota</taxon>
        <taxon>Chitinophagia</taxon>
        <taxon>Chitinophagales</taxon>
        <taxon>Chitinophagaceae</taxon>
        <taxon>Chitinophaga</taxon>
    </lineage>
</organism>
<accession>A0A1M7C3F7</accession>
<dbReference type="EMBL" id="FRBL01000004">
    <property type="protein sequence ID" value="SHL61741.1"/>
    <property type="molecule type" value="Genomic_DNA"/>
</dbReference>
<reference evidence="1 2" key="1">
    <citation type="submission" date="2016-11" db="EMBL/GenBank/DDBJ databases">
        <authorList>
            <person name="Jaros S."/>
            <person name="Januszkiewicz K."/>
            <person name="Wedrychowicz H."/>
        </authorList>
    </citation>
    <scope>NUCLEOTIDE SEQUENCE [LARGE SCALE GENOMIC DNA]</scope>
    <source>
        <strain evidence="1 2">DSM 27406</strain>
    </source>
</reference>